<gene>
    <name evidence="3" type="ORF">LITE_LOCUS15419</name>
</gene>
<protein>
    <recommendedName>
        <fullName evidence="2">Protein DA1-like domain-containing protein</fullName>
    </recommendedName>
</protein>
<keyword evidence="4" id="KW-1185">Reference proteome</keyword>
<organism evidence="3 4">
    <name type="scientific">Linum tenue</name>
    <dbReference type="NCBI Taxonomy" id="586396"/>
    <lineage>
        <taxon>Eukaryota</taxon>
        <taxon>Viridiplantae</taxon>
        <taxon>Streptophyta</taxon>
        <taxon>Embryophyta</taxon>
        <taxon>Tracheophyta</taxon>
        <taxon>Spermatophyta</taxon>
        <taxon>Magnoliopsida</taxon>
        <taxon>eudicotyledons</taxon>
        <taxon>Gunneridae</taxon>
        <taxon>Pentapetalae</taxon>
        <taxon>rosids</taxon>
        <taxon>fabids</taxon>
        <taxon>Malpighiales</taxon>
        <taxon>Linaceae</taxon>
        <taxon>Linum</taxon>
    </lineage>
</organism>
<dbReference type="Proteomes" id="UP001154282">
    <property type="component" value="Unassembled WGS sequence"/>
</dbReference>
<dbReference type="EMBL" id="CAMGYJ010000005">
    <property type="protein sequence ID" value="CAI0412153.1"/>
    <property type="molecule type" value="Genomic_DNA"/>
</dbReference>
<dbReference type="InterPro" id="IPR022087">
    <property type="entry name" value="DA1-like_dom"/>
</dbReference>
<evidence type="ECO:0000313" key="4">
    <source>
        <dbReference type="Proteomes" id="UP001154282"/>
    </source>
</evidence>
<accession>A0AAV0JTH5</accession>
<proteinExistence type="predicted"/>
<dbReference type="InterPro" id="IPR045218">
    <property type="entry name" value="DA1-like"/>
</dbReference>
<evidence type="ECO:0000313" key="3">
    <source>
        <dbReference type="EMBL" id="CAI0412153.1"/>
    </source>
</evidence>
<feature type="domain" description="Protein DA1-like" evidence="2">
    <location>
        <begin position="5"/>
        <end position="75"/>
    </location>
</feature>
<evidence type="ECO:0000256" key="1">
    <source>
        <dbReference type="SAM" id="MobiDB-lite"/>
    </source>
</evidence>
<dbReference type="GO" id="GO:0043130">
    <property type="term" value="F:ubiquitin binding"/>
    <property type="evidence" value="ECO:0007669"/>
    <property type="project" value="TreeGrafter"/>
</dbReference>
<feature type="region of interest" description="Disordered" evidence="1">
    <location>
        <begin position="1"/>
        <end position="27"/>
    </location>
</feature>
<comment type="caution">
    <text evidence="3">The sequence shown here is derived from an EMBL/GenBank/DDBJ whole genome shotgun (WGS) entry which is preliminary data.</text>
</comment>
<dbReference type="Pfam" id="PF12315">
    <property type="entry name" value="DA1-like"/>
    <property type="match status" value="1"/>
</dbReference>
<feature type="compositionally biased region" description="Low complexity" evidence="1">
    <location>
        <begin position="1"/>
        <end position="21"/>
    </location>
</feature>
<dbReference type="PANTHER" id="PTHR24209:SF7">
    <property type="entry name" value="PROTEIN DA1-RELATED 2"/>
    <property type="match status" value="1"/>
</dbReference>
<dbReference type="PANTHER" id="PTHR24209">
    <property type="entry name" value="PROTEIN DA1-RELATED 2"/>
    <property type="match status" value="1"/>
</dbReference>
<sequence>MASTSTSATTPSSSSSSCSNSKKGGRSEVEHKLGEFFMHQIAHDASPAYGGGFMAGNAAVNKYGLRRTLDHIRLTGNFPL</sequence>
<dbReference type="AlphaFoldDB" id="A0AAV0JTH5"/>
<name>A0AAV0JTH5_9ROSI</name>
<reference evidence="3" key="1">
    <citation type="submission" date="2022-08" db="EMBL/GenBank/DDBJ databases">
        <authorList>
            <person name="Gutierrez-Valencia J."/>
        </authorList>
    </citation>
    <scope>NUCLEOTIDE SEQUENCE</scope>
</reference>
<evidence type="ECO:0000259" key="2">
    <source>
        <dbReference type="Pfam" id="PF12315"/>
    </source>
</evidence>